<dbReference type="AlphaFoldDB" id="A0A9X3D1T5"/>
<evidence type="ECO:0000313" key="3">
    <source>
        <dbReference type="EMBL" id="MCX2839724.1"/>
    </source>
</evidence>
<sequence>MDFFDRHKALIITSLIFSILILSMYNINISNESKKIRETLIELNELRPIPPPEEKQPEPEAPKPEEPQRPSPTVQTHQAFNQDQEESQNNLESRLDEIFQKNAAQQETSEAESAKSAQGEFGLNNNKKEKKKKASEGDNSSKETSVKPGSMRNSSISFSLVGRTAIDIPNPIYTCDTPGRIVVNITVNAAGDVVKTSINKNASSTSNECLTNMAMRYAADAKFTQLAGRNAQPGTITYNFQN</sequence>
<comment type="caution">
    <text evidence="3">The sequence shown here is derived from an EMBL/GenBank/DDBJ whole genome shotgun (WGS) entry which is preliminary data.</text>
</comment>
<evidence type="ECO:0000313" key="4">
    <source>
        <dbReference type="Proteomes" id="UP001148482"/>
    </source>
</evidence>
<dbReference type="EMBL" id="JAPJDA010000035">
    <property type="protein sequence ID" value="MCX2839724.1"/>
    <property type="molecule type" value="Genomic_DNA"/>
</dbReference>
<keyword evidence="2" id="KW-1133">Transmembrane helix</keyword>
<dbReference type="Proteomes" id="UP001148482">
    <property type="component" value="Unassembled WGS sequence"/>
</dbReference>
<keyword evidence="4" id="KW-1185">Reference proteome</keyword>
<accession>A0A9X3D1T5</accession>
<name>A0A9X3D1T5_9FLAO</name>
<evidence type="ECO:0000256" key="2">
    <source>
        <dbReference type="SAM" id="Phobius"/>
    </source>
</evidence>
<feature type="region of interest" description="Disordered" evidence="1">
    <location>
        <begin position="103"/>
        <end position="154"/>
    </location>
</feature>
<reference evidence="3" key="1">
    <citation type="submission" date="2022-11" db="EMBL/GenBank/DDBJ databases">
        <title>Salinimicrobium profundisediminis sp. nov., isolated from deep-sea sediment of the Mariana Trench.</title>
        <authorList>
            <person name="Fu H."/>
        </authorList>
    </citation>
    <scope>NUCLEOTIDE SEQUENCE</scope>
    <source>
        <strain evidence="3">MT39</strain>
    </source>
</reference>
<feature type="compositionally biased region" description="Polar residues" evidence="1">
    <location>
        <begin position="71"/>
        <end position="90"/>
    </location>
</feature>
<proteinExistence type="predicted"/>
<organism evidence="3 4">
    <name type="scientific">Salinimicrobium profundisediminis</name>
    <dbReference type="NCBI Taxonomy" id="2994553"/>
    <lineage>
        <taxon>Bacteria</taxon>
        <taxon>Pseudomonadati</taxon>
        <taxon>Bacteroidota</taxon>
        <taxon>Flavobacteriia</taxon>
        <taxon>Flavobacteriales</taxon>
        <taxon>Flavobacteriaceae</taxon>
        <taxon>Salinimicrobium</taxon>
    </lineage>
</organism>
<feature type="region of interest" description="Disordered" evidence="1">
    <location>
        <begin position="47"/>
        <end position="90"/>
    </location>
</feature>
<gene>
    <name evidence="3" type="ORF">OQ279_16385</name>
</gene>
<dbReference type="RefSeq" id="WP_266071132.1">
    <property type="nucleotide sequence ID" value="NZ_JAPJDA010000035.1"/>
</dbReference>
<feature type="compositionally biased region" description="Basic and acidic residues" evidence="1">
    <location>
        <begin position="134"/>
        <end position="145"/>
    </location>
</feature>
<keyword evidence="2" id="KW-0472">Membrane</keyword>
<evidence type="ECO:0000256" key="1">
    <source>
        <dbReference type="SAM" id="MobiDB-lite"/>
    </source>
</evidence>
<feature type="compositionally biased region" description="Basic and acidic residues" evidence="1">
    <location>
        <begin position="52"/>
        <end position="68"/>
    </location>
</feature>
<protein>
    <recommendedName>
        <fullName evidence="5">Energy transducer TonB</fullName>
    </recommendedName>
</protein>
<keyword evidence="2" id="KW-0812">Transmembrane</keyword>
<feature type="transmembrane region" description="Helical" evidence="2">
    <location>
        <begin position="9"/>
        <end position="27"/>
    </location>
</feature>
<evidence type="ECO:0008006" key="5">
    <source>
        <dbReference type="Google" id="ProtNLM"/>
    </source>
</evidence>